<name>A0A377SRN3_9NEIS</name>
<dbReference type="InterPro" id="IPR001584">
    <property type="entry name" value="Integrase_cat-core"/>
</dbReference>
<feature type="domain" description="Integrase catalytic" evidence="1">
    <location>
        <begin position="135"/>
        <end position="304"/>
    </location>
</feature>
<dbReference type="Proteomes" id="UP000255108">
    <property type="component" value="Unassembled WGS sequence"/>
</dbReference>
<organism evidence="2 3">
    <name type="scientific">Iodobacter fluviatilis</name>
    <dbReference type="NCBI Taxonomy" id="537"/>
    <lineage>
        <taxon>Bacteria</taxon>
        <taxon>Pseudomonadati</taxon>
        <taxon>Pseudomonadota</taxon>
        <taxon>Betaproteobacteria</taxon>
        <taxon>Neisseriales</taxon>
        <taxon>Chitinibacteraceae</taxon>
        <taxon>Iodobacter</taxon>
    </lineage>
</organism>
<accession>A0A377SRN3</accession>
<proteinExistence type="predicted"/>
<dbReference type="InterPro" id="IPR012337">
    <property type="entry name" value="RNaseH-like_sf"/>
</dbReference>
<dbReference type="Pfam" id="PF13683">
    <property type="entry name" value="rve_3"/>
    <property type="match status" value="1"/>
</dbReference>
<dbReference type="PANTHER" id="PTHR35004">
    <property type="entry name" value="TRANSPOSASE RV3428C-RELATED"/>
    <property type="match status" value="1"/>
</dbReference>
<dbReference type="PROSITE" id="PS50994">
    <property type="entry name" value="INTEGRASE"/>
    <property type="match status" value="1"/>
</dbReference>
<dbReference type="PANTHER" id="PTHR35004:SF6">
    <property type="entry name" value="TRANSPOSASE"/>
    <property type="match status" value="1"/>
</dbReference>
<evidence type="ECO:0000259" key="1">
    <source>
        <dbReference type="PROSITE" id="PS50994"/>
    </source>
</evidence>
<dbReference type="SUPFAM" id="SSF53098">
    <property type="entry name" value="Ribonuclease H-like"/>
    <property type="match status" value="1"/>
</dbReference>
<evidence type="ECO:0000313" key="3">
    <source>
        <dbReference type="Proteomes" id="UP000255108"/>
    </source>
</evidence>
<dbReference type="AlphaFoldDB" id="A0A377SRN3"/>
<dbReference type="GO" id="GO:0003676">
    <property type="term" value="F:nucleic acid binding"/>
    <property type="evidence" value="ECO:0007669"/>
    <property type="project" value="InterPro"/>
</dbReference>
<dbReference type="InterPro" id="IPR047656">
    <property type="entry name" value="IS481-like_transpos"/>
</dbReference>
<dbReference type="InterPro" id="IPR036397">
    <property type="entry name" value="RNaseH_sf"/>
</dbReference>
<dbReference type="Pfam" id="PF13565">
    <property type="entry name" value="HTH_32"/>
    <property type="match status" value="1"/>
</dbReference>
<evidence type="ECO:0000313" key="2">
    <source>
        <dbReference type="EMBL" id="STR44724.1"/>
    </source>
</evidence>
<dbReference type="RefSeq" id="WP_115228490.1">
    <property type="nucleotide sequence ID" value="NZ_CAWRDJ010000007.1"/>
</dbReference>
<protein>
    <submittedName>
        <fullName evidence="2">Transposase and inactivated derivatives</fullName>
    </submittedName>
</protein>
<gene>
    <name evidence="2" type="ORF">NCTC11159_03267</name>
</gene>
<reference evidence="2 3" key="1">
    <citation type="submission" date="2018-06" db="EMBL/GenBank/DDBJ databases">
        <authorList>
            <consortium name="Pathogen Informatics"/>
            <person name="Doyle S."/>
        </authorList>
    </citation>
    <scope>NUCLEOTIDE SEQUENCE [LARGE SCALE GENOMIC DNA]</scope>
    <source>
        <strain evidence="2 3">NCTC11159</strain>
    </source>
</reference>
<sequence>MPWMPVNIMSIRSEFVLLTLQDNCNFKALCQRFGISTKTGYKWRQRYLNNPQEGFQDRSRRPKSSPTLTTAEIEALVVDLRQKHPVWGGRKLHRRLLELGHVDVPAPSTITNILHRHGLICAKASEQAQHWLRFEHDQPNALWQIDFKGNFNTAQQMCFPLTLLDDHSRFNLTLTACGQTTAAIVQTHLTDVFLRYGLPARINADNGSPWGSPSDARHGISQLSIWLIRLGIHVSHSRPGHPQTNGKEERFHRTLKAEVLNGRAFRDLAHVQHAFNDWRTVYNEQRPHEALGLATPITRYKPSLIAMPSALPEIEYGPNDQVITVGWGGEVKLQNHKFKVSSALHRLPIALRADSLNDGVFDLYFCHQHFGRIDLKAAQERKVQRDART</sequence>
<dbReference type="Gene3D" id="3.30.420.10">
    <property type="entry name" value="Ribonuclease H-like superfamily/Ribonuclease H"/>
    <property type="match status" value="1"/>
</dbReference>
<dbReference type="GO" id="GO:0015074">
    <property type="term" value="P:DNA integration"/>
    <property type="evidence" value="ECO:0007669"/>
    <property type="project" value="InterPro"/>
</dbReference>
<dbReference type="EMBL" id="UGHR01000003">
    <property type="protein sequence ID" value="STR44724.1"/>
    <property type="molecule type" value="Genomic_DNA"/>
</dbReference>
<dbReference type="NCBIfam" id="NF033577">
    <property type="entry name" value="transpos_IS481"/>
    <property type="match status" value="1"/>
</dbReference>
<dbReference type="SUPFAM" id="SSF46689">
    <property type="entry name" value="Homeodomain-like"/>
    <property type="match status" value="1"/>
</dbReference>
<dbReference type="InterPro" id="IPR009057">
    <property type="entry name" value="Homeodomain-like_sf"/>
</dbReference>